<sequence>MHAQQDFEICRRSVVTIIVVFTERLLDDFYEVFHDVLLWTKLHLDIKKKFELESCRLQPDTLKGKVLNRYTASLARLVMDLEKFENCPWGRVVFKVLMDSLKAKDLTQTGYTVDGFIQVLQVWAYYAMPELGANYGSPIPDRPSPLLLAYKGGQGRRRCFKSGINRQHWFAIWISIPKRHIVVWDNIIKHISPEELDEVMEPFVTMVLYLLVECAVSNEQKVQYTLEPYTYENKPLEYLGAELLCPRNGKTIREKMAVDIFQELSMCHEWENQDNDENLGTYE</sequence>
<organism evidence="4 5">
    <name type="scientific">Brassica carinata</name>
    <name type="common">Ethiopian mustard</name>
    <name type="synonym">Abyssinian cabbage</name>
    <dbReference type="NCBI Taxonomy" id="52824"/>
    <lineage>
        <taxon>Eukaryota</taxon>
        <taxon>Viridiplantae</taxon>
        <taxon>Streptophyta</taxon>
        <taxon>Embryophyta</taxon>
        <taxon>Tracheophyta</taxon>
        <taxon>Spermatophyta</taxon>
        <taxon>Magnoliopsida</taxon>
        <taxon>eudicotyledons</taxon>
        <taxon>Gunneridae</taxon>
        <taxon>Pentapetalae</taxon>
        <taxon>rosids</taxon>
        <taxon>malvids</taxon>
        <taxon>Brassicales</taxon>
        <taxon>Brassicaceae</taxon>
        <taxon>Brassiceae</taxon>
        <taxon>Brassica</taxon>
    </lineage>
</organism>
<proteinExistence type="predicted"/>
<keyword evidence="2" id="KW-0378">Hydrolase</keyword>
<keyword evidence="1" id="KW-0645">Protease</keyword>
<dbReference type="Pfam" id="PF02902">
    <property type="entry name" value="Peptidase_C48"/>
    <property type="match status" value="1"/>
</dbReference>
<evidence type="ECO:0000259" key="3">
    <source>
        <dbReference type="Pfam" id="PF02902"/>
    </source>
</evidence>
<accession>A0A8X7PJ43</accession>
<gene>
    <name evidence="4" type="ORF">Bca52824_081728</name>
</gene>
<dbReference type="PANTHER" id="PTHR48449:SF1">
    <property type="entry name" value="DUF1985 DOMAIN-CONTAINING PROTEIN"/>
    <property type="match status" value="1"/>
</dbReference>
<dbReference type="InterPro" id="IPR003653">
    <property type="entry name" value="Peptidase_C48_C"/>
</dbReference>
<dbReference type="GO" id="GO:0008234">
    <property type="term" value="F:cysteine-type peptidase activity"/>
    <property type="evidence" value="ECO:0007669"/>
    <property type="project" value="InterPro"/>
</dbReference>
<dbReference type="PANTHER" id="PTHR48449">
    <property type="entry name" value="DUF1985 DOMAIN-CONTAINING PROTEIN"/>
    <property type="match status" value="1"/>
</dbReference>
<evidence type="ECO:0000313" key="5">
    <source>
        <dbReference type="Proteomes" id="UP000886595"/>
    </source>
</evidence>
<name>A0A8X7PJ43_BRACI</name>
<dbReference type="Proteomes" id="UP000886595">
    <property type="component" value="Unassembled WGS sequence"/>
</dbReference>
<reference evidence="4 5" key="1">
    <citation type="submission" date="2020-02" db="EMBL/GenBank/DDBJ databases">
        <authorList>
            <person name="Ma Q."/>
            <person name="Huang Y."/>
            <person name="Song X."/>
            <person name="Pei D."/>
        </authorList>
    </citation>
    <scope>NUCLEOTIDE SEQUENCE [LARGE SCALE GENOMIC DNA]</scope>
    <source>
        <strain evidence="4">Sxm20200214</strain>
        <tissue evidence="4">Leaf</tissue>
    </source>
</reference>
<keyword evidence="5" id="KW-1185">Reference proteome</keyword>
<evidence type="ECO:0000256" key="2">
    <source>
        <dbReference type="ARBA" id="ARBA00022801"/>
    </source>
</evidence>
<feature type="domain" description="Ubiquitin-like protease family profile" evidence="3">
    <location>
        <begin position="166"/>
        <end position="231"/>
    </location>
</feature>
<comment type="caution">
    <text evidence="4">The sequence shown here is derived from an EMBL/GenBank/DDBJ whole genome shotgun (WGS) entry which is preliminary data.</text>
</comment>
<evidence type="ECO:0000256" key="1">
    <source>
        <dbReference type="ARBA" id="ARBA00022670"/>
    </source>
</evidence>
<protein>
    <recommendedName>
        <fullName evidence="3">Ubiquitin-like protease family profile domain-containing protein</fullName>
    </recommendedName>
</protein>
<evidence type="ECO:0000313" key="4">
    <source>
        <dbReference type="EMBL" id="KAG2251592.1"/>
    </source>
</evidence>
<dbReference type="EMBL" id="JAAMPC010000016">
    <property type="protein sequence ID" value="KAG2251592.1"/>
    <property type="molecule type" value="Genomic_DNA"/>
</dbReference>
<dbReference type="AlphaFoldDB" id="A0A8X7PJ43"/>
<dbReference type="GO" id="GO:0006508">
    <property type="term" value="P:proteolysis"/>
    <property type="evidence" value="ECO:0007669"/>
    <property type="project" value="UniProtKB-KW"/>
</dbReference>
<dbReference type="OrthoDB" id="1112949at2759"/>